<evidence type="ECO:0000256" key="1">
    <source>
        <dbReference type="ARBA" id="ARBA00022450"/>
    </source>
</evidence>
<dbReference type="SMART" id="SM00823">
    <property type="entry name" value="PKS_PP"/>
    <property type="match status" value="1"/>
</dbReference>
<dbReference type="Pfam" id="PF00109">
    <property type="entry name" value="ketoacyl-synt"/>
    <property type="match status" value="1"/>
</dbReference>
<sequence length="721" mass="75106">MTRTAFPDRAAVVGPDRAALTAGLTAVADGRTAPGVLRGTASAGGLAFLFTGQGAQRPGMTAGLYHAFPVYAAALDDVAARFDALTGTSLRDEIFAATRASRLDRTEITQPALFAVEVALYRLVESWGLRPDRLLGHSVGEIAAAHVAGVLTLDDACTLVEARGRLMGELPTGGVMTAVRATEEEVRSLLDAEDGRVAVAAVNGPDAVVVSGDQAAVARVAARLRQRGRRTRDLPVSHAFHSPLLEPMLDRFAAVARGLSYAPPAVAVVSNVTGTVVSAFTADHWVRQARDTVRFADGVATLADAGITHLLELGPDGVLSAMARECLAGRDATAVSLLRRDLDDSRAVATALATLHCAGQDVDWAAYFRPYRPRRIPLPTYAFQRQRYWLGEKPVATGAPAPEPRFEGDPLDLVRAEIAALGVAEPAARESFHDLGLGSLMLVELAARLTTATGVTVTSADLFDHPTPERLAHHLRASTPTASAPPPAATPAVGGLPPAADPGEPIAIVAMACRYPGGVSAPDELWRLVADGVDAIGNFPTDRGWQGEGRGGFLSDAAGFDAELFGISPREAVAMDPQQRLLLELSWEVFERAGMRPDSDAGVFFGVSPLGYGPGLDEPAEGTEGHRLTGTTPSVASGRVAYALGLHGPALTVDTACSSSLVALHLAVESLRRGECAMALAGGAAVMATPGMFVEFGRQGGLSADGRCKPFAAAADGTAWS</sequence>
<dbReference type="Gene3D" id="1.10.1200.10">
    <property type="entry name" value="ACP-like"/>
    <property type="match status" value="1"/>
</dbReference>
<feature type="non-terminal residue" evidence="8">
    <location>
        <position position="721"/>
    </location>
</feature>
<feature type="region of interest" description="Disordered" evidence="5">
    <location>
        <begin position="478"/>
        <end position="498"/>
    </location>
</feature>
<evidence type="ECO:0000256" key="3">
    <source>
        <dbReference type="ARBA" id="ARBA00022679"/>
    </source>
</evidence>
<dbReference type="SUPFAM" id="SSF55048">
    <property type="entry name" value="Probable ACP-binding domain of malonyl-CoA ACP transacylase"/>
    <property type="match status" value="1"/>
</dbReference>
<evidence type="ECO:0000313" key="8">
    <source>
        <dbReference type="EMBL" id="MBM0278015.1"/>
    </source>
</evidence>
<evidence type="ECO:0000256" key="4">
    <source>
        <dbReference type="ARBA" id="ARBA00023315"/>
    </source>
</evidence>
<dbReference type="InterPro" id="IPR018201">
    <property type="entry name" value="Ketoacyl_synth_AS"/>
</dbReference>
<dbReference type="InterPro" id="IPR020841">
    <property type="entry name" value="PKS_Beta-ketoAc_synthase_dom"/>
</dbReference>
<comment type="caution">
    <text evidence="8">The sequence shown here is derived from an EMBL/GenBank/DDBJ whole genome shotgun (WGS) entry which is preliminary data.</text>
</comment>
<dbReference type="InterPro" id="IPR036736">
    <property type="entry name" value="ACP-like_sf"/>
</dbReference>
<evidence type="ECO:0000259" key="7">
    <source>
        <dbReference type="PROSITE" id="PS52004"/>
    </source>
</evidence>
<dbReference type="InterPro" id="IPR014030">
    <property type="entry name" value="Ketoacyl_synth_N"/>
</dbReference>
<dbReference type="InterPro" id="IPR016039">
    <property type="entry name" value="Thiolase-like"/>
</dbReference>
<dbReference type="Gene3D" id="3.40.47.10">
    <property type="match status" value="1"/>
</dbReference>
<name>A0ABS1YKR1_9ACTN</name>
<dbReference type="SMART" id="SM00827">
    <property type="entry name" value="PKS_AT"/>
    <property type="match status" value="1"/>
</dbReference>
<dbReference type="SUPFAM" id="SSF47336">
    <property type="entry name" value="ACP-like"/>
    <property type="match status" value="1"/>
</dbReference>
<protein>
    <submittedName>
        <fullName evidence="8">Acyltransferase domain-containing protein</fullName>
    </submittedName>
</protein>
<dbReference type="GO" id="GO:0016746">
    <property type="term" value="F:acyltransferase activity"/>
    <property type="evidence" value="ECO:0007669"/>
    <property type="project" value="UniProtKB-KW"/>
</dbReference>
<dbReference type="PANTHER" id="PTHR43775:SF51">
    <property type="entry name" value="INACTIVE PHENOLPHTHIOCEROL SYNTHESIS POLYKETIDE SYNTHASE TYPE I PKS1-RELATED"/>
    <property type="match status" value="1"/>
</dbReference>
<evidence type="ECO:0000256" key="2">
    <source>
        <dbReference type="ARBA" id="ARBA00022553"/>
    </source>
</evidence>
<dbReference type="InterPro" id="IPR014043">
    <property type="entry name" value="Acyl_transferase_dom"/>
</dbReference>
<dbReference type="CDD" id="cd00833">
    <property type="entry name" value="PKS"/>
    <property type="match status" value="1"/>
</dbReference>
<dbReference type="InterPro" id="IPR009081">
    <property type="entry name" value="PP-bd_ACP"/>
</dbReference>
<dbReference type="InterPro" id="IPR016035">
    <property type="entry name" value="Acyl_Trfase/lysoPLipase"/>
</dbReference>
<dbReference type="SMART" id="SM00825">
    <property type="entry name" value="PKS_KS"/>
    <property type="match status" value="1"/>
</dbReference>
<dbReference type="EMBL" id="JAEVHL010000138">
    <property type="protein sequence ID" value="MBM0278015.1"/>
    <property type="molecule type" value="Genomic_DNA"/>
</dbReference>
<dbReference type="PANTHER" id="PTHR43775">
    <property type="entry name" value="FATTY ACID SYNTHASE"/>
    <property type="match status" value="1"/>
</dbReference>
<keyword evidence="9" id="KW-1185">Reference proteome</keyword>
<gene>
    <name evidence="8" type="ORF">JM949_22965</name>
</gene>
<dbReference type="Pfam" id="PF00698">
    <property type="entry name" value="Acyl_transf_1"/>
    <property type="match status" value="1"/>
</dbReference>
<accession>A0ABS1YKR1</accession>
<reference evidence="8 9" key="1">
    <citation type="submission" date="2021-01" db="EMBL/GenBank/DDBJ databases">
        <title>Draft genome sequence of Micromonospora sp. strain STR1s_6.</title>
        <authorList>
            <person name="Karlyshev A."/>
            <person name="Jawad R."/>
        </authorList>
    </citation>
    <scope>NUCLEOTIDE SEQUENCE [LARGE SCALE GENOMIC DNA]</scope>
    <source>
        <strain evidence="8 9">STR1S-6</strain>
    </source>
</reference>
<keyword evidence="4 8" id="KW-0012">Acyltransferase</keyword>
<dbReference type="InterPro" id="IPR020806">
    <property type="entry name" value="PKS_PP-bd"/>
</dbReference>
<evidence type="ECO:0000256" key="5">
    <source>
        <dbReference type="SAM" id="MobiDB-lite"/>
    </source>
</evidence>
<dbReference type="Proteomes" id="UP000622245">
    <property type="component" value="Unassembled WGS sequence"/>
</dbReference>
<evidence type="ECO:0000313" key="9">
    <source>
        <dbReference type="Proteomes" id="UP000622245"/>
    </source>
</evidence>
<dbReference type="InterPro" id="IPR016036">
    <property type="entry name" value="Malonyl_transacylase_ACP-bd"/>
</dbReference>
<feature type="domain" description="Carrier" evidence="6">
    <location>
        <begin position="404"/>
        <end position="479"/>
    </location>
</feature>
<dbReference type="PROSITE" id="PS52004">
    <property type="entry name" value="KS3_2"/>
    <property type="match status" value="1"/>
</dbReference>
<dbReference type="PROSITE" id="PS00606">
    <property type="entry name" value="KS3_1"/>
    <property type="match status" value="1"/>
</dbReference>
<dbReference type="Gene3D" id="3.40.366.10">
    <property type="entry name" value="Malonyl-Coenzyme A Acyl Carrier Protein, domain 2"/>
    <property type="match status" value="1"/>
</dbReference>
<dbReference type="RefSeq" id="WP_203150411.1">
    <property type="nucleotide sequence ID" value="NZ_JAEVHL010000138.1"/>
</dbReference>
<keyword evidence="1" id="KW-0596">Phosphopantetheine</keyword>
<dbReference type="Pfam" id="PF00550">
    <property type="entry name" value="PP-binding"/>
    <property type="match status" value="1"/>
</dbReference>
<feature type="domain" description="Ketosynthase family 3 (KS3)" evidence="7">
    <location>
        <begin position="503"/>
        <end position="721"/>
    </location>
</feature>
<dbReference type="InterPro" id="IPR050091">
    <property type="entry name" value="PKS_NRPS_Biosynth_Enz"/>
</dbReference>
<dbReference type="InterPro" id="IPR001227">
    <property type="entry name" value="Ac_transferase_dom_sf"/>
</dbReference>
<dbReference type="SUPFAM" id="SSF53901">
    <property type="entry name" value="Thiolase-like"/>
    <property type="match status" value="1"/>
</dbReference>
<evidence type="ECO:0000259" key="6">
    <source>
        <dbReference type="PROSITE" id="PS50075"/>
    </source>
</evidence>
<keyword evidence="3" id="KW-0808">Transferase</keyword>
<dbReference type="PROSITE" id="PS50075">
    <property type="entry name" value="CARRIER"/>
    <property type="match status" value="1"/>
</dbReference>
<dbReference type="SUPFAM" id="SSF52151">
    <property type="entry name" value="FabD/lysophospholipase-like"/>
    <property type="match status" value="1"/>
</dbReference>
<dbReference type="Gene3D" id="3.30.70.3290">
    <property type="match status" value="1"/>
</dbReference>
<organism evidence="8 9">
    <name type="scientific">Micromonospora tarensis</name>
    <dbReference type="NCBI Taxonomy" id="2806100"/>
    <lineage>
        <taxon>Bacteria</taxon>
        <taxon>Bacillati</taxon>
        <taxon>Actinomycetota</taxon>
        <taxon>Actinomycetes</taxon>
        <taxon>Micromonosporales</taxon>
        <taxon>Micromonosporaceae</taxon>
        <taxon>Micromonospora</taxon>
    </lineage>
</organism>
<keyword evidence="2" id="KW-0597">Phosphoprotein</keyword>
<proteinExistence type="predicted"/>